<proteinExistence type="predicted"/>
<dbReference type="RefSeq" id="WP_191267735.1">
    <property type="nucleotide sequence ID" value="NZ_BMXJ01000001.1"/>
</dbReference>
<organism evidence="1 2">
    <name type="scientific">Nocardiopsis terrae</name>
    <dbReference type="NCBI Taxonomy" id="372655"/>
    <lineage>
        <taxon>Bacteria</taxon>
        <taxon>Bacillati</taxon>
        <taxon>Actinomycetota</taxon>
        <taxon>Actinomycetes</taxon>
        <taxon>Streptosporangiales</taxon>
        <taxon>Nocardiopsidaceae</taxon>
        <taxon>Nocardiopsis</taxon>
    </lineage>
</organism>
<dbReference type="Proteomes" id="UP000598217">
    <property type="component" value="Unassembled WGS sequence"/>
</dbReference>
<keyword evidence="2" id="KW-1185">Reference proteome</keyword>
<sequence length="86" mass="9391">MSQIPEDLSTLTGPQLVRAFLAEYDKPRTTKAERAEFFDFKSRIFAAIAERDGNPDAARFAACARADSDLLWAEVAANEALNGGGR</sequence>
<protein>
    <submittedName>
        <fullName evidence="1">Uncharacterized protein</fullName>
    </submittedName>
</protein>
<accession>A0ABR9HNH8</accession>
<evidence type="ECO:0000313" key="1">
    <source>
        <dbReference type="EMBL" id="MBE1460579.1"/>
    </source>
</evidence>
<gene>
    <name evidence="1" type="ORF">H4W79_004793</name>
</gene>
<dbReference type="EMBL" id="JADBDY010000001">
    <property type="protein sequence ID" value="MBE1460579.1"/>
    <property type="molecule type" value="Genomic_DNA"/>
</dbReference>
<reference evidence="1 2" key="1">
    <citation type="submission" date="2020-10" db="EMBL/GenBank/DDBJ databases">
        <title>Sequencing the genomes of 1000 actinobacteria strains.</title>
        <authorList>
            <person name="Klenk H.-P."/>
        </authorList>
    </citation>
    <scope>NUCLEOTIDE SEQUENCE [LARGE SCALE GENOMIC DNA]</scope>
    <source>
        <strain evidence="1 2">DSM 45157</strain>
    </source>
</reference>
<comment type="caution">
    <text evidence="1">The sequence shown here is derived from an EMBL/GenBank/DDBJ whole genome shotgun (WGS) entry which is preliminary data.</text>
</comment>
<name>A0ABR9HNH8_9ACTN</name>
<evidence type="ECO:0000313" key="2">
    <source>
        <dbReference type="Proteomes" id="UP000598217"/>
    </source>
</evidence>